<dbReference type="PROSITE" id="PS52016">
    <property type="entry name" value="TONB_DEPENDENT_REC_3"/>
    <property type="match status" value="1"/>
</dbReference>
<keyword evidence="5" id="KW-0732">Signal</keyword>
<comment type="similarity">
    <text evidence="9 10">Belongs to the TonB-dependent receptor family.</text>
</comment>
<name>A0A1M6CFK0_9FLAO</name>
<feature type="domain" description="TonB-dependent receptor plug" evidence="12">
    <location>
        <begin position="59"/>
        <end position="174"/>
    </location>
</feature>
<dbReference type="InterPro" id="IPR023996">
    <property type="entry name" value="TonB-dep_OMP_SusC/RagA"/>
</dbReference>
<dbReference type="InterPro" id="IPR037066">
    <property type="entry name" value="Plug_dom_sf"/>
</dbReference>
<dbReference type="NCBIfam" id="TIGR04056">
    <property type="entry name" value="OMP_RagA_SusC"/>
    <property type="match status" value="1"/>
</dbReference>
<evidence type="ECO:0000256" key="9">
    <source>
        <dbReference type="PROSITE-ProRule" id="PRU01360"/>
    </source>
</evidence>
<keyword evidence="14" id="KW-1185">Reference proteome</keyword>
<keyword evidence="6 10" id="KW-0798">TonB box</keyword>
<evidence type="ECO:0000256" key="4">
    <source>
        <dbReference type="ARBA" id="ARBA00022692"/>
    </source>
</evidence>
<gene>
    <name evidence="13" type="ORF">SAMN05443429_102329</name>
</gene>
<dbReference type="NCBIfam" id="TIGR04057">
    <property type="entry name" value="SusC_RagA_signa"/>
    <property type="match status" value="1"/>
</dbReference>
<evidence type="ECO:0000256" key="2">
    <source>
        <dbReference type="ARBA" id="ARBA00022448"/>
    </source>
</evidence>
<keyword evidence="8 9" id="KW-0998">Cell outer membrane</keyword>
<dbReference type="GO" id="GO:0009279">
    <property type="term" value="C:cell outer membrane"/>
    <property type="evidence" value="ECO:0007669"/>
    <property type="project" value="UniProtKB-SubCell"/>
</dbReference>
<evidence type="ECO:0000256" key="5">
    <source>
        <dbReference type="ARBA" id="ARBA00022729"/>
    </source>
</evidence>
<dbReference type="InterPro" id="IPR010917">
    <property type="entry name" value="TonB_rcpt_CS"/>
</dbReference>
<dbReference type="InterPro" id="IPR012910">
    <property type="entry name" value="Plug_dom"/>
</dbReference>
<dbReference type="Proteomes" id="UP000184335">
    <property type="component" value="Unassembled WGS sequence"/>
</dbReference>
<evidence type="ECO:0000256" key="1">
    <source>
        <dbReference type="ARBA" id="ARBA00004571"/>
    </source>
</evidence>
<evidence type="ECO:0000256" key="10">
    <source>
        <dbReference type="RuleBase" id="RU003357"/>
    </source>
</evidence>
<evidence type="ECO:0000259" key="12">
    <source>
        <dbReference type="Pfam" id="PF07715"/>
    </source>
</evidence>
<organism evidence="13 14">
    <name type="scientific">Cruoricaptor ignavus</name>
    <dbReference type="NCBI Taxonomy" id="1118202"/>
    <lineage>
        <taxon>Bacteria</taxon>
        <taxon>Pseudomonadati</taxon>
        <taxon>Bacteroidota</taxon>
        <taxon>Flavobacteriia</taxon>
        <taxon>Flavobacteriales</taxon>
        <taxon>Weeksellaceae</taxon>
        <taxon>Cruoricaptor</taxon>
    </lineage>
</organism>
<dbReference type="InterPro" id="IPR000531">
    <property type="entry name" value="Beta-barrel_TonB"/>
</dbReference>
<evidence type="ECO:0000256" key="3">
    <source>
        <dbReference type="ARBA" id="ARBA00022452"/>
    </source>
</evidence>
<dbReference type="EMBL" id="FQYI01000002">
    <property type="protein sequence ID" value="SHI59766.1"/>
    <property type="molecule type" value="Genomic_DNA"/>
</dbReference>
<dbReference type="InterPro" id="IPR039426">
    <property type="entry name" value="TonB-dep_rcpt-like"/>
</dbReference>
<keyword evidence="7 9" id="KW-0472">Membrane</keyword>
<evidence type="ECO:0000259" key="11">
    <source>
        <dbReference type="Pfam" id="PF00593"/>
    </source>
</evidence>
<evidence type="ECO:0000256" key="6">
    <source>
        <dbReference type="ARBA" id="ARBA00023077"/>
    </source>
</evidence>
<keyword evidence="4 9" id="KW-0812">Transmembrane</keyword>
<evidence type="ECO:0000256" key="8">
    <source>
        <dbReference type="ARBA" id="ARBA00023237"/>
    </source>
</evidence>
<dbReference type="AlphaFoldDB" id="A0A1M6CFK0"/>
<accession>A0A1M6CFK0</accession>
<dbReference type="Pfam" id="PF07715">
    <property type="entry name" value="Plug"/>
    <property type="match status" value="1"/>
</dbReference>
<proteinExistence type="inferred from homology"/>
<dbReference type="Gene3D" id="2.40.170.20">
    <property type="entry name" value="TonB-dependent receptor, beta-barrel domain"/>
    <property type="match status" value="1"/>
</dbReference>
<evidence type="ECO:0000313" key="14">
    <source>
        <dbReference type="Proteomes" id="UP000184335"/>
    </source>
</evidence>
<keyword evidence="3 9" id="KW-1134">Transmembrane beta strand</keyword>
<dbReference type="Pfam" id="PF00593">
    <property type="entry name" value="TonB_dep_Rec_b-barrel"/>
    <property type="match status" value="1"/>
</dbReference>
<feature type="domain" description="TonB-dependent receptor-like beta-barrel" evidence="11">
    <location>
        <begin position="330"/>
        <end position="709"/>
    </location>
</feature>
<dbReference type="SUPFAM" id="SSF56935">
    <property type="entry name" value="Porins"/>
    <property type="match status" value="1"/>
</dbReference>
<dbReference type="Gene3D" id="2.170.130.10">
    <property type="entry name" value="TonB-dependent receptor, plug domain"/>
    <property type="match status" value="1"/>
</dbReference>
<protein>
    <submittedName>
        <fullName evidence="13">Iron complex outermembrane recepter protein</fullName>
    </submittedName>
</protein>
<dbReference type="STRING" id="1118202.SAMN05443429_102329"/>
<dbReference type="InterPro" id="IPR023997">
    <property type="entry name" value="TonB-dep_OMP_SusC/RagA_CS"/>
</dbReference>
<dbReference type="PROSITE" id="PS01156">
    <property type="entry name" value="TONB_DEPENDENT_REC_2"/>
    <property type="match status" value="1"/>
</dbReference>
<reference evidence="13 14" key="1">
    <citation type="submission" date="2016-11" db="EMBL/GenBank/DDBJ databases">
        <authorList>
            <person name="Jaros S."/>
            <person name="Januszkiewicz K."/>
            <person name="Wedrychowicz H."/>
        </authorList>
    </citation>
    <scope>NUCLEOTIDE SEQUENCE [LARGE SCALE GENOMIC DNA]</scope>
    <source>
        <strain evidence="13 14">DSM 25479</strain>
    </source>
</reference>
<evidence type="ECO:0000313" key="13">
    <source>
        <dbReference type="EMBL" id="SHI59766.1"/>
    </source>
</evidence>
<keyword evidence="2 9" id="KW-0813">Transport</keyword>
<sequence>MASILGNSKFKISMRYLQVLKVAPAFFFAGAMMNAQQTDSLAQEKRIEEVVLIGYGKQKKQDLTGSVVSVSSKDFNGGSTSPDQLIQGKAPGVTITGNGGNPGSGATIRIRGGASLAGSNDPLIVVDGVPMDFQGVSGASNALALINPNDIESFDILKDASAAAIYGNRASNGVILITTKKGSAGKLKVNFSTVASASTKMGTQSVLSGDEFREYVRNNATQQKYIDMLGTANTDWQEQIYQTAWGTDNNLAFSGGIKGLPYRLSLGYTDQNGIVRTNEFRRTSASLNLSPKFLDNHLTVNVNLKGSFTENRFPAGVIGAAQLFDPTQPVKDDSDNGQRVGGYWEWWLPKNDKGETNQNVNATSNPVAMLAARRDISSVWRGIANTQIDYKFHFLPDLHWNVNLGYDYQKGTGATTEYPGYRSTFFTLGSRTDYEQEKSNKLLETFLNYVKTIEPINTKLDLIAGYSYQKFNNKAPGAMTYHGNPAYDALEKPRDYEGNLVLLSFYGRGIFTIADRYIINASIRRDGSSRFYNGEDLKNNWGTFGAASIAWKIKNENFLKDSQTFSDLKLRAGWGQTGQQEVGSWYNSFPAYGISNSSAQYGFGDQFYNMYRPSQYNPNLTWETTETVNAGLDFGFVNNRITASVDWFSKKTKDLLYDVQVPAGEFSNRNIKNVGEMETDGIEVALNVAPVKTADFDWNFNFNFTHYNPEIKKFNDVKEDIRFAMGGISGGTGNTVQAHAVGQKPSSFYVYQQIYDTSGKPIEGAYVDQNGDGVIDAKDKYFYKSTTPDATFGFSTNFRYRNFDLSTTLRAVLGNYVYNNFASQSNVQNIATNDFLQNISSVAKDYGFKNVQFWSDIFVEDASFLRMDNLTLGYTFRDIFRGTGSLRVYGMAQNVFVITDYSGVDPEIFGNIDNGFYQRPRVYSLGLNFQF</sequence>
<dbReference type="InterPro" id="IPR036942">
    <property type="entry name" value="Beta-barrel_TonB_sf"/>
</dbReference>
<comment type="subcellular location">
    <subcellularLocation>
        <location evidence="1 9">Cell outer membrane</location>
        <topology evidence="1 9">Multi-pass membrane protein</topology>
    </subcellularLocation>
</comment>
<evidence type="ECO:0000256" key="7">
    <source>
        <dbReference type="ARBA" id="ARBA00023136"/>
    </source>
</evidence>